<evidence type="ECO:0000313" key="1">
    <source>
        <dbReference type="EMBL" id="CAB4999885.1"/>
    </source>
</evidence>
<dbReference type="SUPFAM" id="SSF56784">
    <property type="entry name" value="HAD-like"/>
    <property type="match status" value="1"/>
</dbReference>
<dbReference type="AlphaFoldDB" id="A0A6J7P5V1"/>
<sequence>MDGTLVDTEHLWLHAERLTMERIGGEWTAADQAHCLGGPLERVVAYMTERGDPAMVTGLHPGGVEAVLLETMESLLLAETLTWQPGARALVCEVVERGIPTALVTASWRRLIDAVHVSITGDLGFEPFTVIVGGDEVPDSKPHPAPYLQAAALLGVSPSDCLVFEDSPTGVASGIAAGCRVIAVPHMSAVAPGERLVVIDSLGGRSIDDLWSLSVRPASPQPTPLATG</sequence>
<organism evidence="1">
    <name type="scientific">freshwater metagenome</name>
    <dbReference type="NCBI Taxonomy" id="449393"/>
    <lineage>
        <taxon>unclassified sequences</taxon>
        <taxon>metagenomes</taxon>
        <taxon>ecological metagenomes</taxon>
    </lineage>
</organism>
<reference evidence="1" key="1">
    <citation type="submission" date="2020-05" db="EMBL/GenBank/DDBJ databases">
        <authorList>
            <person name="Chiriac C."/>
            <person name="Salcher M."/>
            <person name="Ghai R."/>
            <person name="Kavagutti S V."/>
        </authorList>
    </citation>
    <scope>NUCLEOTIDE SEQUENCE</scope>
</reference>
<dbReference type="NCBIfam" id="TIGR01509">
    <property type="entry name" value="HAD-SF-IA-v3"/>
    <property type="match status" value="1"/>
</dbReference>
<dbReference type="CDD" id="cd07505">
    <property type="entry name" value="HAD_BPGM-like"/>
    <property type="match status" value="1"/>
</dbReference>
<dbReference type="InterPro" id="IPR036412">
    <property type="entry name" value="HAD-like_sf"/>
</dbReference>
<dbReference type="EMBL" id="CAFBOM010000283">
    <property type="protein sequence ID" value="CAB4999885.1"/>
    <property type="molecule type" value="Genomic_DNA"/>
</dbReference>
<dbReference type="InterPro" id="IPR023198">
    <property type="entry name" value="PGP-like_dom2"/>
</dbReference>
<dbReference type="InterPro" id="IPR023214">
    <property type="entry name" value="HAD_sf"/>
</dbReference>
<dbReference type="Pfam" id="PF13419">
    <property type="entry name" value="HAD_2"/>
    <property type="match status" value="1"/>
</dbReference>
<proteinExistence type="predicted"/>
<name>A0A6J7P5V1_9ZZZZ</name>
<dbReference type="InterPro" id="IPR041492">
    <property type="entry name" value="HAD_2"/>
</dbReference>
<dbReference type="PANTHER" id="PTHR18901:SF38">
    <property type="entry name" value="PSEUDOURIDINE-5'-PHOSPHATASE"/>
    <property type="match status" value="1"/>
</dbReference>
<dbReference type="InterPro" id="IPR006439">
    <property type="entry name" value="HAD-SF_hydro_IA"/>
</dbReference>
<gene>
    <name evidence="1" type="ORF">UFOPK3957_01511</name>
</gene>
<dbReference type="Gene3D" id="1.10.150.240">
    <property type="entry name" value="Putative phosphatase, domain 2"/>
    <property type="match status" value="1"/>
</dbReference>
<dbReference type="PANTHER" id="PTHR18901">
    <property type="entry name" value="2-DEOXYGLUCOSE-6-PHOSPHATE PHOSPHATASE 2"/>
    <property type="match status" value="1"/>
</dbReference>
<protein>
    <submittedName>
        <fullName evidence="1">Unannotated protein</fullName>
    </submittedName>
</protein>
<dbReference type="Gene3D" id="3.40.50.1000">
    <property type="entry name" value="HAD superfamily/HAD-like"/>
    <property type="match status" value="1"/>
</dbReference>
<accession>A0A6J7P5V1</accession>